<dbReference type="AlphaFoldDB" id="A0A1R3S3A5"/>
<gene>
    <name evidence="2" type="ORF">ASPCADRAFT_941</name>
</gene>
<dbReference type="PANTHER" id="PTHR40422:SF1">
    <property type="entry name" value="TRANSLATION MACHINERY-ASSOCIATED PROTEIN 17"/>
    <property type="match status" value="1"/>
</dbReference>
<evidence type="ECO:0000313" key="2">
    <source>
        <dbReference type="EMBL" id="OOG01181.1"/>
    </source>
</evidence>
<dbReference type="InterPro" id="IPR038966">
    <property type="entry name" value="TMA17"/>
</dbReference>
<feature type="compositionally biased region" description="Polar residues" evidence="1">
    <location>
        <begin position="105"/>
        <end position="148"/>
    </location>
</feature>
<evidence type="ECO:0000256" key="1">
    <source>
        <dbReference type="SAM" id="MobiDB-lite"/>
    </source>
</evidence>
<feature type="region of interest" description="Disordered" evidence="1">
    <location>
        <begin position="95"/>
        <end position="156"/>
    </location>
</feature>
<dbReference type="OMA" id="FIDETCE"/>
<name>A0A1R3S3A5_ASPC5</name>
<sequence>MSSESLPIALTAFAEAIKELPLPVLYAKVSEIRNSIAHLHRSNQELRAFIAESCESETDKQELESYIIENEGVAVSMTERIDLLKAEVESRGQQWIELDEKEKGQQNGDSASSPSQATNGTTEGSEATVQRGSSNPASTENSGDAQTGQDEEGVYL</sequence>
<keyword evidence="3" id="KW-1185">Reference proteome</keyword>
<dbReference type="GO" id="GO:0070682">
    <property type="term" value="P:proteasome regulatory particle assembly"/>
    <property type="evidence" value="ECO:0007669"/>
    <property type="project" value="InterPro"/>
</dbReference>
<dbReference type="EMBL" id="KV907493">
    <property type="protein sequence ID" value="OOG01181.1"/>
    <property type="molecule type" value="Genomic_DNA"/>
</dbReference>
<evidence type="ECO:0000313" key="3">
    <source>
        <dbReference type="Proteomes" id="UP000188318"/>
    </source>
</evidence>
<organism evidence="2 3">
    <name type="scientific">Aspergillus carbonarius (strain ITEM 5010)</name>
    <dbReference type="NCBI Taxonomy" id="602072"/>
    <lineage>
        <taxon>Eukaryota</taxon>
        <taxon>Fungi</taxon>
        <taxon>Dikarya</taxon>
        <taxon>Ascomycota</taxon>
        <taxon>Pezizomycotina</taxon>
        <taxon>Eurotiomycetes</taxon>
        <taxon>Eurotiomycetidae</taxon>
        <taxon>Eurotiales</taxon>
        <taxon>Aspergillaceae</taxon>
        <taxon>Aspergillus</taxon>
        <taxon>Aspergillus subgen. Circumdati</taxon>
    </lineage>
</organism>
<protein>
    <submittedName>
        <fullName evidence="2">Uncharacterized protein</fullName>
    </submittedName>
</protein>
<dbReference type="PANTHER" id="PTHR40422">
    <property type="entry name" value="TRANSLATION MACHINERY-ASSOCIATED PROTEIN 17"/>
    <property type="match status" value="1"/>
</dbReference>
<dbReference type="GO" id="GO:0030674">
    <property type="term" value="F:protein-macromolecule adaptor activity"/>
    <property type="evidence" value="ECO:0007669"/>
    <property type="project" value="TreeGrafter"/>
</dbReference>
<dbReference type="VEuPathDB" id="FungiDB:ASPCADRAFT_941"/>
<dbReference type="Proteomes" id="UP000188318">
    <property type="component" value="Unassembled WGS sequence"/>
</dbReference>
<proteinExistence type="predicted"/>
<dbReference type="OrthoDB" id="548474at2759"/>
<accession>A0A1R3S3A5</accession>
<reference evidence="3" key="1">
    <citation type="journal article" date="2017" name="Genome Biol.">
        <title>Comparative genomics reveals high biological diversity and specific adaptations in the industrially and medically important fungal genus Aspergillus.</title>
        <authorList>
            <person name="de Vries R.P."/>
            <person name="Riley R."/>
            <person name="Wiebenga A."/>
            <person name="Aguilar-Osorio G."/>
            <person name="Amillis S."/>
            <person name="Uchima C.A."/>
            <person name="Anderluh G."/>
            <person name="Asadollahi M."/>
            <person name="Askin M."/>
            <person name="Barry K."/>
            <person name="Battaglia E."/>
            <person name="Bayram O."/>
            <person name="Benocci T."/>
            <person name="Braus-Stromeyer S.A."/>
            <person name="Caldana C."/>
            <person name="Canovas D."/>
            <person name="Cerqueira G.C."/>
            <person name="Chen F."/>
            <person name="Chen W."/>
            <person name="Choi C."/>
            <person name="Clum A."/>
            <person name="Dos Santos R.A."/>
            <person name="Damasio A.R."/>
            <person name="Diallinas G."/>
            <person name="Emri T."/>
            <person name="Fekete E."/>
            <person name="Flipphi M."/>
            <person name="Freyberg S."/>
            <person name="Gallo A."/>
            <person name="Gournas C."/>
            <person name="Habgood R."/>
            <person name="Hainaut M."/>
            <person name="Harispe M.L."/>
            <person name="Henrissat B."/>
            <person name="Hilden K.S."/>
            <person name="Hope R."/>
            <person name="Hossain A."/>
            <person name="Karabika E."/>
            <person name="Karaffa L."/>
            <person name="Karanyi Z."/>
            <person name="Krasevec N."/>
            <person name="Kuo A."/>
            <person name="Kusch H."/>
            <person name="LaButti K."/>
            <person name="Lagendijk E.L."/>
            <person name="Lapidus A."/>
            <person name="Levasseur A."/>
            <person name="Lindquist E."/>
            <person name="Lipzen A."/>
            <person name="Logrieco A.F."/>
            <person name="MacCabe A."/>
            <person name="Maekelae M.R."/>
            <person name="Malavazi I."/>
            <person name="Melin P."/>
            <person name="Meyer V."/>
            <person name="Mielnichuk N."/>
            <person name="Miskei M."/>
            <person name="Molnar A.P."/>
            <person name="Mule G."/>
            <person name="Ngan C.Y."/>
            <person name="Orejas M."/>
            <person name="Orosz E."/>
            <person name="Ouedraogo J.P."/>
            <person name="Overkamp K.M."/>
            <person name="Park H.-S."/>
            <person name="Perrone G."/>
            <person name="Piumi F."/>
            <person name="Punt P.J."/>
            <person name="Ram A.F."/>
            <person name="Ramon A."/>
            <person name="Rauscher S."/>
            <person name="Record E."/>
            <person name="Riano-Pachon D.M."/>
            <person name="Robert V."/>
            <person name="Roehrig J."/>
            <person name="Ruller R."/>
            <person name="Salamov A."/>
            <person name="Salih N.S."/>
            <person name="Samson R.A."/>
            <person name="Sandor E."/>
            <person name="Sanguinetti M."/>
            <person name="Schuetze T."/>
            <person name="Sepcic K."/>
            <person name="Shelest E."/>
            <person name="Sherlock G."/>
            <person name="Sophianopoulou V."/>
            <person name="Squina F.M."/>
            <person name="Sun H."/>
            <person name="Susca A."/>
            <person name="Todd R.B."/>
            <person name="Tsang A."/>
            <person name="Unkles S.E."/>
            <person name="van de Wiele N."/>
            <person name="van Rossen-Uffink D."/>
            <person name="Oliveira J.V."/>
            <person name="Vesth T.C."/>
            <person name="Visser J."/>
            <person name="Yu J.-H."/>
            <person name="Zhou M."/>
            <person name="Andersen M.R."/>
            <person name="Archer D.B."/>
            <person name="Baker S.E."/>
            <person name="Benoit I."/>
            <person name="Brakhage A.A."/>
            <person name="Braus G.H."/>
            <person name="Fischer R."/>
            <person name="Frisvad J.C."/>
            <person name="Goldman G.H."/>
            <person name="Houbraken J."/>
            <person name="Oakley B."/>
            <person name="Pocsi I."/>
            <person name="Scazzocchio C."/>
            <person name="Seiboth B."/>
            <person name="vanKuyk P.A."/>
            <person name="Wortman J."/>
            <person name="Dyer P.S."/>
            <person name="Grigoriev I.V."/>
        </authorList>
    </citation>
    <scope>NUCLEOTIDE SEQUENCE [LARGE SCALE GENOMIC DNA]</scope>
    <source>
        <strain evidence="3">ITEM 5010</strain>
    </source>
</reference>
<dbReference type="STRING" id="602072.A0A1R3S3A5"/>